<evidence type="ECO:0000313" key="2">
    <source>
        <dbReference type="EMBL" id="CAK9055655.1"/>
    </source>
</evidence>
<feature type="compositionally biased region" description="Basic and acidic residues" evidence="1">
    <location>
        <begin position="169"/>
        <end position="195"/>
    </location>
</feature>
<dbReference type="Proteomes" id="UP001642484">
    <property type="component" value="Unassembled WGS sequence"/>
</dbReference>
<reference evidence="2 3" key="1">
    <citation type="submission" date="2024-02" db="EMBL/GenBank/DDBJ databases">
        <authorList>
            <person name="Chen Y."/>
            <person name="Shah S."/>
            <person name="Dougan E. K."/>
            <person name="Thang M."/>
            <person name="Chan C."/>
        </authorList>
    </citation>
    <scope>NUCLEOTIDE SEQUENCE [LARGE SCALE GENOMIC DNA]</scope>
</reference>
<dbReference type="InterPro" id="IPR019734">
    <property type="entry name" value="TPR_rpt"/>
</dbReference>
<evidence type="ECO:0000313" key="3">
    <source>
        <dbReference type="Proteomes" id="UP001642484"/>
    </source>
</evidence>
<evidence type="ECO:0000256" key="1">
    <source>
        <dbReference type="SAM" id="MobiDB-lite"/>
    </source>
</evidence>
<dbReference type="InterPro" id="IPR011990">
    <property type="entry name" value="TPR-like_helical_dom_sf"/>
</dbReference>
<proteinExistence type="predicted"/>
<sequence>MAYRSLSSAHPLAFSYAGASSSEGPTILLEQSPARSKAPSDGPSEFSSWHDDASSSLAPSGTARDGTITVNPLVMRMGEHLKGKLQGMIRQRFENYLHIIKTLQNDIGKLAALTCELRMADRHRSSAAAGAASSIRVSISCNEDGTFVVYAVPDAAGVLGSQCSSPASSEDKASHLEPSERSSEALPSREDSRIAEPSDVMSQWVHKVCEFGMSGRCHSLTALFHFGYTTWKQLMHGTQSAWGMESVEDVSPGHIAEEEERQLQEAPRDELPWGDTEACAGVHLSSSPSCSAAAPEEVRTPEQLIVLARAAAEGERLRQAAELCIEGLDLLWSKLCRPVPVPARSVSLASSSSCSAPVQTSASIWRFRARPAEGATGDVLVPEESSGIVCELLCVRASAYAQMQQYADALVDAETVSGIQPTCASGYYWQCVALQGMGREQEALEALMSALEYEPQNGFYQQLLTALFEDISENTGREGSQKGSRQDSVWSL</sequence>
<protein>
    <recommendedName>
        <fullName evidence="4">Tetratricopeptide repeat-containing protein</fullName>
    </recommendedName>
</protein>
<dbReference type="SUPFAM" id="SSF48452">
    <property type="entry name" value="TPR-like"/>
    <property type="match status" value="1"/>
</dbReference>
<keyword evidence="3" id="KW-1185">Reference proteome</keyword>
<gene>
    <name evidence="2" type="ORF">CCMP2556_LOCUS27656</name>
</gene>
<name>A0ABP0N065_9DINO</name>
<dbReference type="EMBL" id="CAXAMN010020113">
    <property type="protein sequence ID" value="CAK9055655.1"/>
    <property type="molecule type" value="Genomic_DNA"/>
</dbReference>
<accession>A0ABP0N065</accession>
<comment type="caution">
    <text evidence="2">The sequence shown here is derived from an EMBL/GenBank/DDBJ whole genome shotgun (WGS) entry which is preliminary data.</text>
</comment>
<organism evidence="2 3">
    <name type="scientific">Durusdinium trenchii</name>
    <dbReference type="NCBI Taxonomy" id="1381693"/>
    <lineage>
        <taxon>Eukaryota</taxon>
        <taxon>Sar</taxon>
        <taxon>Alveolata</taxon>
        <taxon>Dinophyceae</taxon>
        <taxon>Suessiales</taxon>
        <taxon>Symbiodiniaceae</taxon>
        <taxon>Durusdinium</taxon>
    </lineage>
</organism>
<evidence type="ECO:0008006" key="4">
    <source>
        <dbReference type="Google" id="ProtNLM"/>
    </source>
</evidence>
<feature type="region of interest" description="Disordered" evidence="1">
    <location>
        <begin position="18"/>
        <end position="64"/>
    </location>
</feature>
<dbReference type="SMART" id="SM00028">
    <property type="entry name" value="TPR"/>
    <property type="match status" value="2"/>
</dbReference>
<feature type="region of interest" description="Disordered" evidence="1">
    <location>
        <begin position="161"/>
        <end position="195"/>
    </location>
</feature>
<dbReference type="Gene3D" id="1.25.40.10">
    <property type="entry name" value="Tetratricopeptide repeat domain"/>
    <property type="match status" value="1"/>
</dbReference>
<feature type="non-terminal residue" evidence="2">
    <location>
        <position position="492"/>
    </location>
</feature>